<evidence type="ECO:0000256" key="6">
    <source>
        <dbReference type="ARBA" id="ARBA00023125"/>
    </source>
</evidence>
<comment type="catalytic activity">
    <reaction evidence="10">
        <text>ATP + H2O = ADP + phosphate + H(+)</text>
        <dbReference type="Rhea" id="RHEA:13065"/>
        <dbReference type="ChEBI" id="CHEBI:15377"/>
        <dbReference type="ChEBI" id="CHEBI:15378"/>
        <dbReference type="ChEBI" id="CHEBI:30616"/>
        <dbReference type="ChEBI" id="CHEBI:43474"/>
        <dbReference type="ChEBI" id="CHEBI:456216"/>
        <dbReference type="EC" id="5.6.2.4"/>
    </reaction>
</comment>
<dbReference type="GO" id="GO:0043138">
    <property type="term" value="F:3'-5' DNA helicase activity"/>
    <property type="evidence" value="ECO:0007669"/>
    <property type="project" value="UniProtKB-EC"/>
</dbReference>
<evidence type="ECO:0000256" key="7">
    <source>
        <dbReference type="ARBA" id="ARBA00023235"/>
    </source>
</evidence>
<dbReference type="InterPro" id="IPR014017">
    <property type="entry name" value="DNA_helicase_UvrD-like_C"/>
</dbReference>
<keyword evidence="5 11" id="KW-0067">ATP-binding</keyword>
<dbReference type="Pfam" id="PF13361">
    <property type="entry name" value="UvrD_C"/>
    <property type="match status" value="1"/>
</dbReference>
<keyword evidence="4 11" id="KW-0347">Helicase</keyword>
<dbReference type="RefSeq" id="WP_154408003.1">
    <property type="nucleotide sequence ID" value="NZ_VUNR01000036.1"/>
</dbReference>
<keyword evidence="6" id="KW-0238">DNA-binding</keyword>
<gene>
    <name evidence="14" type="ORF">FYJ84_12755</name>
</gene>
<evidence type="ECO:0000256" key="2">
    <source>
        <dbReference type="ARBA" id="ARBA00022741"/>
    </source>
</evidence>
<feature type="domain" description="UvrD-like helicase ATP-binding" evidence="12">
    <location>
        <begin position="34"/>
        <end position="279"/>
    </location>
</feature>
<dbReference type="GO" id="GO:0000725">
    <property type="term" value="P:recombinational repair"/>
    <property type="evidence" value="ECO:0007669"/>
    <property type="project" value="TreeGrafter"/>
</dbReference>
<proteinExistence type="inferred from homology"/>
<dbReference type="InterPro" id="IPR000212">
    <property type="entry name" value="DNA_helicase_UvrD/REP"/>
</dbReference>
<dbReference type="SUPFAM" id="SSF52540">
    <property type="entry name" value="P-loop containing nucleoside triphosphate hydrolases"/>
    <property type="match status" value="1"/>
</dbReference>
<dbReference type="InterPro" id="IPR014016">
    <property type="entry name" value="UvrD-like_ATP-bd"/>
</dbReference>
<comment type="similarity">
    <text evidence="1">Belongs to the helicase family. UvrD subfamily.</text>
</comment>
<dbReference type="InterPro" id="IPR027417">
    <property type="entry name" value="P-loop_NTPase"/>
</dbReference>
<dbReference type="PANTHER" id="PTHR11070">
    <property type="entry name" value="UVRD / RECB / PCRA DNA HELICASE FAMILY MEMBER"/>
    <property type="match status" value="1"/>
</dbReference>
<dbReference type="GO" id="GO:0003677">
    <property type="term" value="F:DNA binding"/>
    <property type="evidence" value="ECO:0007669"/>
    <property type="project" value="UniProtKB-KW"/>
</dbReference>
<evidence type="ECO:0000256" key="10">
    <source>
        <dbReference type="ARBA" id="ARBA00048988"/>
    </source>
</evidence>
<keyword evidence="2 11" id="KW-0547">Nucleotide-binding</keyword>
<accession>A0A6I2ULH5</accession>
<evidence type="ECO:0000256" key="8">
    <source>
        <dbReference type="ARBA" id="ARBA00034617"/>
    </source>
</evidence>
<evidence type="ECO:0000256" key="11">
    <source>
        <dbReference type="PROSITE-ProRule" id="PRU00560"/>
    </source>
</evidence>
<dbReference type="Gene3D" id="3.40.50.300">
    <property type="entry name" value="P-loop containing nucleotide triphosphate hydrolases"/>
    <property type="match status" value="2"/>
</dbReference>
<evidence type="ECO:0000256" key="5">
    <source>
        <dbReference type="ARBA" id="ARBA00022840"/>
    </source>
</evidence>
<evidence type="ECO:0000256" key="1">
    <source>
        <dbReference type="ARBA" id="ARBA00009922"/>
    </source>
</evidence>
<reference evidence="14 15" key="1">
    <citation type="submission" date="2019-08" db="EMBL/GenBank/DDBJ databases">
        <title>In-depth cultivation of the pig gut microbiome towards novel bacterial diversity and tailored functional studies.</title>
        <authorList>
            <person name="Wylensek D."/>
            <person name="Hitch T.C.A."/>
            <person name="Clavel T."/>
        </authorList>
    </citation>
    <scope>NUCLEOTIDE SEQUENCE [LARGE SCALE GENOMIC DNA]</scope>
    <source>
        <strain evidence="14 15">WCA-693-APC-5D-A</strain>
    </source>
</reference>
<dbReference type="GO" id="GO:0016787">
    <property type="term" value="F:hydrolase activity"/>
    <property type="evidence" value="ECO:0007669"/>
    <property type="project" value="UniProtKB-UniRule"/>
</dbReference>
<evidence type="ECO:0000313" key="14">
    <source>
        <dbReference type="EMBL" id="MSU09842.1"/>
    </source>
</evidence>
<dbReference type="GeneID" id="96779794"/>
<dbReference type="CDD" id="cd17932">
    <property type="entry name" value="DEXQc_UvrD"/>
    <property type="match status" value="1"/>
</dbReference>
<keyword evidence="15" id="KW-1185">Reference proteome</keyword>
<comment type="catalytic activity">
    <reaction evidence="8">
        <text>Couples ATP hydrolysis with the unwinding of duplex DNA by translocating in the 3'-5' direction.</text>
        <dbReference type="EC" id="5.6.2.4"/>
    </reaction>
</comment>
<feature type="binding site" evidence="11">
    <location>
        <begin position="55"/>
        <end position="62"/>
    </location>
    <ligand>
        <name>ATP</name>
        <dbReference type="ChEBI" id="CHEBI:30616"/>
    </ligand>
</feature>
<dbReference type="Gene3D" id="1.10.486.10">
    <property type="entry name" value="PCRA, domain 4"/>
    <property type="match status" value="1"/>
</dbReference>
<sequence length="602" mass="67250">MKNFVQNPDFMRSQPPLAEVLSDLSSGYTPANGVRFTKEQDLAISHIDGLTVVNSGAGVGKTLCLVAKLVEIQNVKPGARTLCLAFSRKAAIEIRDRAGSLEGVQVSTLHSLCFHLLRGNGYGNFTVITNQAITESVIRRLIGKADTTVDEVIGSLNNPNITKKATIRVRERYLEYLTENRMLTFDTMQLFAVRLLTANTALRKRWCSSWEYILIDEAQDLDYNQLAIINMLKGSTKNICLFGDNRQSIFSFRGSVPDVINSFDKSATRFELTINHRSNAGIIGLANKVMEDYPALKCSKSQKGYSCPAYMIADNEADEANGIIEQIGNLHQQGSQYKDIAVLYRSGFAAKKVIELLLEKGMPFASRISDVLTIQQYPYSSIINLFHAILLNNDTRTIKSILSVMYMKANAINHIEELARDNGCTLLDAMKLMELPFFHQDYVDGMVDAMKSVKDKSPSEVVHALLNAGLRKYLGTANTMVVESFADELQEYGSLEQYLQHISEIRGMLDEMKKRTADTDDVIQVMSIHAAKGLEWDNVFICGCYDGALPSNKDTADISEERRLLYTAITRAKEKLYISMPKVSTQSKEPNKICRFLLEALA</sequence>
<comment type="caution">
    <text evidence="14">The sequence shown here is derived from an EMBL/GenBank/DDBJ whole genome shotgun (WGS) entry which is preliminary data.</text>
</comment>
<dbReference type="Pfam" id="PF00580">
    <property type="entry name" value="UvrD-helicase"/>
    <property type="match status" value="2"/>
</dbReference>
<evidence type="ECO:0000259" key="13">
    <source>
        <dbReference type="PROSITE" id="PS51217"/>
    </source>
</evidence>
<dbReference type="GO" id="GO:0005524">
    <property type="term" value="F:ATP binding"/>
    <property type="evidence" value="ECO:0007669"/>
    <property type="project" value="UniProtKB-UniRule"/>
</dbReference>
<keyword evidence="3 11" id="KW-0378">Hydrolase</keyword>
<dbReference type="EC" id="5.6.2.4" evidence="9"/>
<dbReference type="Gene3D" id="1.10.10.160">
    <property type="match status" value="1"/>
</dbReference>
<dbReference type="EMBL" id="VUNR01000036">
    <property type="protein sequence ID" value="MSU09842.1"/>
    <property type="molecule type" value="Genomic_DNA"/>
</dbReference>
<keyword evidence="7" id="KW-0413">Isomerase</keyword>
<evidence type="ECO:0000256" key="4">
    <source>
        <dbReference type="ARBA" id="ARBA00022806"/>
    </source>
</evidence>
<dbReference type="PROSITE" id="PS51217">
    <property type="entry name" value="UVRD_HELICASE_CTER"/>
    <property type="match status" value="1"/>
</dbReference>
<name>A0A6I2ULH5_9FIRM</name>
<dbReference type="InterPro" id="IPR013986">
    <property type="entry name" value="DExx_box_DNA_helicase_dom_sf"/>
</dbReference>
<evidence type="ECO:0000256" key="9">
    <source>
        <dbReference type="ARBA" id="ARBA00034808"/>
    </source>
</evidence>
<evidence type="ECO:0000313" key="15">
    <source>
        <dbReference type="Proteomes" id="UP000433181"/>
    </source>
</evidence>
<dbReference type="Proteomes" id="UP000433181">
    <property type="component" value="Unassembled WGS sequence"/>
</dbReference>
<dbReference type="AlphaFoldDB" id="A0A6I2ULH5"/>
<dbReference type="PANTHER" id="PTHR11070:SF2">
    <property type="entry name" value="ATP-DEPENDENT DNA HELICASE SRS2"/>
    <property type="match status" value="1"/>
</dbReference>
<evidence type="ECO:0000259" key="12">
    <source>
        <dbReference type="PROSITE" id="PS51198"/>
    </source>
</evidence>
<protein>
    <recommendedName>
        <fullName evidence="9">DNA 3'-5' helicase</fullName>
        <ecNumber evidence="9">5.6.2.4</ecNumber>
    </recommendedName>
</protein>
<organism evidence="14 15">
    <name type="scientific">Anaerovibrio slackiae</name>
    <dbReference type="NCBI Taxonomy" id="2652309"/>
    <lineage>
        <taxon>Bacteria</taxon>
        <taxon>Bacillati</taxon>
        <taxon>Bacillota</taxon>
        <taxon>Negativicutes</taxon>
        <taxon>Selenomonadales</taxon>
        <taxon>Selenomonadaceae</taxon>
        <taxon>Anaerovibrio</taxon>
    </lineage>
</organism>
<feature type="domain" description="UvrD-like helicase C-terminal" evidence="13">
    <location>
        <begin position="280"/>
        <end position="533"/>
    </location>
</feature>
<evidence type="ECO:0000256" key="3">
    <source>
        <dbReference type="ARBA" id="ARBA00022801"/>
    </source>
</evidence>
<dbReference type="PROSITE" id="PS51198">
    <property type="entry name" value="UVRD_HELICASE_ATP_BIND"/>
    <property type="match status" value="1"/>
</dbReference>